<dbReference type="Gene3D" id="1.10.1760.20">
    <property type="match status" value="1"/>
</dbReference>
<organism evidence="2 3">
    <name type="scientific">Mycoplasma todarodis</name>
    <dbReference type="NCBI Taxonomy" id="1937191"/>
    <lineage>
        <taxon>Bacteria</taxon>
        <taxon>Bacillati</taxon>
        <taxon>Mycoplasmatota</taxon>
        <taxon>Mollicutes</taxon>
        <taxon>Mycoplasmataceae</taxon>
        <taxon>Mycoplasma</taxon>
    </lineage>
</organism>
<keyword evidence="1" id="KW-1133">Transmembrane helix</keyword>
<proteinExistence type="predicted"/>
<sequence>MKKINYKLSIFEIALIGILLSLAVTAKYFDNFIPHVHPLHIVCLITGIAILRTIPSFLLVGSYVLLSSVIFGVEGPTLIASVLHTCESLTLLLICITTIYKEKSRIKHLILLISLIIISCMLYLFIMILGDSEYTRVTNSNTPFWERVRLALIYPGDWMNLTVSCAFSVVVAPIVYSILNPLIINKLKVKY</sequence>
<name>A0A4R0XMZ0_9MOLU</name>
<protein>
    <submittedName>
        <fullName evidence="2">Uncharacterized protein</fullName>
    </submittedName>
</protein>
<gene>
    <name evidence="2" type="ORF">C4B25_00215</name>
</gene>
<dbReference type="AlphaFoldDB" id="A0A4R0XMZ0"/>
<evidence type="ECO:0000313" key="2">
    <source>
        <dbReference type="EMBL" id="TCG12104.1"/>
    </source>
</evidence>
<dbReference type="Proteomes" id="UP000291072">
    <property type="component" value="Unassembled WGS sequence"/>
</dbReference>
<dbReference type="EMBL" id="PSZP01000001">
    <property type="protein sequence ID" value="TCG12104.1"/>
    <property type="molecule type" value="Genomic_DNA"/>
</dbReference>
<keyword evidence="1" id="KW-0472">Membrane</keyword>
<evidence type="ECO:0000313" key="3">
    <source>
        <dbReference type="Proteomes" id="UP000291072"/>
    </source>
</evidence>
<accession>A0A4R0XMZ0</accession>
<keyword evidence="1" id="KW-0812">Transmembrane</keyword>
<feature type="transmembrane region" description="Helical" evidence="1">
    <location>
        <begin position="109"/>
        <end position="130"/>
    </location>
</feature>
<evidence type="ECO:0000256" key="1">
    <source>
        <dbReference type="SAM" id="Phobius"/>
    </source>
</evidence>
<keyword evidence="3" id="KW-1185">Reference proteome</keyword>
<feature type="transmembrane region" description="Helical" evidence="1">
    <location>
        <begin position="41"/>
        <end position="66"/>
    </location>
</feature>
<dbReference type="RefSeq" id="WP_131613057.1">
    <property type="nucleotide sequence ID" value="NZ_PSZP01000001.1"/>
</dbReference>
<comment type="caution">
    <text evidence="2">The sequence shown here is derived from an EMBL/GenBank/DDBJ whole genome shotgun (WGS) entry which is preliminary data.</text>
</comment>
<reference evidence="2 3" key="1">
    <citation type="submission" date="2018-02" db="EMBL/GenBank/DDBJ databases">
        <title>Mycoplasma marinum and Mycoplasma todarodis sp. nov., moderately halophilic and psychrotolerant mycoplasmas isolated from cephalopods.</title>
        <authorList>
            <person name="Viver T."/>
        </authorList>
    </citation>
    <scope>NUCLEOTIDE SEQUENCE [LARGE SCALE GENOMIC DNA]</scope>
    <source>
        <strain evidence="2 3">5H</strain>
    </source>
</reference>
<feature type="transmembrane region" description="Helical" evidence="1">
    <location>
        <begin position="6"/>
        <end position="29"/>
    </location>
</feature>
<feature type="transmembrane region" description="Helical" evidence="1">
    <location>
        <begin position="158"/>
        <end position="179"/>
    </location>
</feature>